<protein>
    <submittedName>
        <fullName evidence="3">ABC transporter, solute-binding protein</fullName>
    </submittedName>
</protein>
<comment type="caution">
    <text evidence="3">The sequence shown here is derived from an EMBL/GenBank/DDBJ whole genome shotgun (WGS) entry which is preliminary data.</text>
</comment>
<sequence>MLLTPSVLSATSKQCFEQPAVSFLVCSLIFIEYKLITLFISLKIKKGVFVMKNWKKYAFASASVVALAAGLAACGNLSGNKKAADSASGDKTVIKMYQIGDKPDNLDELLENANKIIGEKVGAKLDIQYLGWGDYDKKMSVITSSGENYDIAFASNYVVNAQKGAYADLTDLYKKEGAELYKALDPAYIKGNSINGKIYAVPVAANVASSQNFAFNGTLLAKYGIDISGVTSYETLEPVLKQIKEKAPDVVPFAVTKNFIPSDNFDYPVPNGLPFVIDLEGDTTKIVNRYEVPRFKEHLKTLHKFYEAGYIPKDVATSDTSFDLQQDTWFVREETVGPADYGNSLLSRVANKDIQIKPITNFIKKNQTTQVANFVISNNSKNKEKSMEVLNLLNTNPELLNGLVYGPEGKNWEKIAGKENRVKVLDGYKGNTHMGGWNTGNNWILYINENVTDQQIEDSKKQLAEAKESPALGFIFNTDNVKSEISAISNTMQQFDTAINTGTVDPDKAIPELMEKLKSEGAYEKVLNEMQKQYDEFLKNKK</sequence>
<evidence type="ECO:0000259" key="2">
    <source>
        <dbReference type="Pfam" id="PF12010"/>
    </source>
</evidence>
<name>A0A133RXQ0_STRMT</name>
<keyword evidence="1" id="KW-0472">Membrane</keyword>
<feature type="transmembrane region" description="Helical" evidence="1">
    <location>
        <begin position="54"/>
        <end position="73"/>
    </location>
</feature>
<evidence type="ECO:0000313" key="3">
    <source>
        <dbReference type="EMBL" id="KXA60118.1"/>
    </source>
</evidence>
<evidence type="ECO:0000313" key="4">
    <source>
        <dbReference type="Proteomes" id="UP000070065"/>
    </source>
</evidence>
<feature type="domain" description="DUF3502" evidence="2">
    <location>
        <begin position="470"/>
        <end position="539"/>
    </location>
</feature>
<dbReference type="SUPFAM" id="SSF53850">
    <property type="entry name" value="Periplasmic binding protein-like II"/>
    <property type="match status" value="1"/>
</dbReference>
<proteinExistence type="predicted"/>
<dbReference type="PATRIC" id="fig|28037.231.peg.1213"/>
<organism evidence="3 4">
    <name type="scientific">Streptococcus mitis</name>
    <dbReference type="NCBI Taxonomy" id="28037"/>
    <lineage>
        <taxon>Bacteria</taxon>
        <taxon>Bacillati</taxon>
        <taxon>Bacillota</taxon>
        <taxon>Bacilli</taxon>
        <taxon>Lactobacillales</taxon>
        <taxon>Streptococcaceae</taxon>
        <taxon>Streptococcus</taxon>
        <taxon>Streptococcus mitis group</taxon>
    </lineage>
</organism>
<accession>A0A133RXQ0</accession>
<keyword evidence="1" id="KW-0812">Transmembrane</keyword>
<dbReference type="EMBL" id="LRQR01000075">
    <property type="protein sequence ID" value="KXA60118.1"/>
    <property type="molecule type" value="Genomic_DNA"/>
</dbReference>
<dbReference type="PANTHER" id="PTHR43649">
    <property type="entry name" value="ARABINOSE-BINDING PROTEIN-RELATED"/>
    <property type="match status" value="1"/>
</dbReference>
<dbReference type="PANTHER" id="PTHR43649:SF17">
    <property type="entry name" value="ABC TRANSPORTER SOLUTE BINDING PROTEIN-SUGAR TRANSPORT"/>
    <property type="match status" value="1"/>
</dbReference>
<feature type="transmembrane region" description="Helical" evidence="1">
    <location>
        <begin position="20"/>
        <end position="42"/>
    </location>
</feature>
<dbReference type="InterPro" id="IPR022627">
    <property type="entry name" value="DUF3502"/>
</dbReference>
<dbReference type="Pfam" id="PF12010">
    <property type="entry name" value="DUF3502"/>
    <property type="match status" value="1"/>
</dbReference>
<dbReference type="Proteomes" id="UP000070065">
    <property type="component" value="Unassembled WGS sequence"/>
</dbReference>
<dbReference type="AlphaFoldDB" id="A0A133RXQ0"/>
<dbReference type="InterPro" id="IPR050490">
    <property type="entry name" value="Bact_solute-bd_prot1"/>
</dbReference>
<evidence type="ECO:0000256" key="1">
    <source>
        <dbReference type="SAM" id="Phobius"/>
    </source>
</evidence>
<reference evidence="3 4" key="1">
    <citation type="submission" date="2016-01" db="EMBL/GenBank/DDBJ databases">
        <authorList>
            <person name="Oliw E.H."/>
        </authorList>
    </citation>
    <scope>NUCLEOTIDE SEQUENCE [LARGE SCALE GENOMIC DNA]</scope>
    <source>
        <strain evidence="3 4">CMW7705B</strain>
    </source>
</reference>
<dbReference type="Gene3D" id="3.40.190.10">
    <property type="entry name" value="Periplasmic binding protein-like II"/>
    <property type="match status" value="1"/>
</dbReference>
<gene>
    <name evidence="3" type="ORF">HMPREF3228_01224</name>
</gene>
<keyword evidence="1" id="KW-1133">Transmembrane helix</keyword>